<feature type="compositionally biased region" description="Low complexity" evidence="1">
    <location>
        <begin position="42"/>
        <end position="61"/>
    </location>
</feature>
<dbReference type="EMBL" id="JAPWDO010000001">
    <property type="protein sequence ID" value="KAJ5486726.1"/>
    <property type="molecule type" value="Genomic_DNA"/>
</dbReference>
<name>A0A9W9X9W4_9EURO</name>
<dbReference type="OrthoDB" id="4339989at2759"/>
<evidence type="ECO:0000313" key="3">
    <source>
        <dbReference type="EMBL" id="KAJ5486726.1"/>
    </source>
</evidence>
<accession>A0A9W9X9W4</accession>
<proteinExistence type="predicted"/>
<keyword evidence="2" id="KW-1133">Transmembrane helix</keyword>
<reference evidence="3" key="1">
    <citation type="submission" date="2022-12" db="EMBL/GenBank/DDBJ databases">
        <authorList>
            <person name="Petersen C."/>
        </authorList>
    </citation>
    <scope>NUCLEOTIDE SEQUENCE</scope>
    <source>
        <strain evidence="3">IBT 17660</strain>
    </source>
</reference>
<keyword evidence="2" id="KW-0812">Transmembrane</keyword>
<dbReference type="AlphaFoldDB" id="A0A9W9X9W4"/>
<evidence type="ECO:0000256" key="2">
    <source>
        <dbReference type="SAM" id="Phobius"/>
    </source>
</evidence>
<feature type="region of interest" description="Disordered" evidence="1">
    <location>
        <begin position="34"/>
        <end position="66"/>
    </location>
</feature>
<keyword evidence="2" id="KW-0472">Membrane</keyword>
<sequence length="204" mass="22451">MNAQTDIRSDRVWSYQMDDDLPYNRDSVGIETKPSLEVEHASASSSSNSSPDLPSSSKSQPVAVTKEPRSGYRQCWGFLPHWKRLPRLMKWIMLVSALLGVGVVTTWFLVPHLIGEARLKKERLAKLEAAKLNTENAVHRRASIVALPGDSSETPLSISMLSPTVTAPIYIFSDPPQTTFLTQARVTVYTDGVASPVPSMNGVN</sequence>
<reference evidence="3" key="2">
    <citation type="journal article" date="2023" name="IMA Fungus">
        <title>Comparative genomic study of the Penicillium genus elucidates a diverse pangenome and 15 lateral gene transfer events.</title>
        <authorList>
            <person name="Petersen C."/>
            <person name="Sorensen T."/>
            <person name="Nielsen M.R."/>
            <person name="Sondergaard T.E."/>
            <person name="Sorensen J.L."/>
            <person name="Fitzpatrick D.A."/>
            <person name="Frisvad J.C."/>
            <person name="Nielsen K.L."/>
        </authorList>
    </citation>
    <scope>NUCLEOTIDE SEQUENCE</scope>
    <source>
        <strain evidence="3">IBT 17660</strain>
    </source>
</reference>
<keyword evidence="4" id="KW-1185">Reference proteome</keyword>
<comment type="caution">
    <text evidence="3">The sequence shown here is derived from an EMBL/GenBank/DDBJ whole genome shotgun (WGS) entry which is preliminary data.</text>
</comment>
<organism evidence="3 4">
    <name type="scientific">Penicillium desertorum</name>
    <dbReference type="NCBI Taxonomy" id="1303715"/>
    <lineage>
        <taxon>Eukaryota</taxon>
        <taxon>Fungi</taxon>
        <taxon>Dikarya</taxon>
        <taxon>Ascomycota</taxon>
        <taxon>Pezizomycotina</taxon>
        <taxon>Eurotiomycetes</taxon>
        <taxon>Eurotiomycetidae</taxon>
        <taxon>Eurotiales</taxon>
        <taxon>Aspergillaceae</taxon>
        <taxon>Penicillium</taxon>
    </lineage>
</organism>
<dbReference type="Proteomes" id="UP001147760">
    <property type="component" value="Unassembled WGS sequence"/>
</dbReference>
<feature type="transmembrane region" description="Helical" evidence="2">
    <location>
        <begin position="91"/>
        <end position="110"/>
    </location>
</feature>
<evidence type="ECO:0000256" key="1">
    <source>
        <dbReference type="SAM" id="MobiDB-lite"/>
    </source>
</evidence>
<evidence type="ECO:0000313" key="4">
    <source>
        <dbReference type="Proteomes" id="UP001147760"/>
    </source>
</evidence>
<gene>
    <name evidence="3" type="ORF">N7530_001026</name>
</gene>
<protein>
    <submittedName>
        <fullName evidence="3">Uncharacterized protein</fullName>
    </submittedName>
</protein>